<evidence type="ECO:0000313" key="3">
    <source>
        <dbReference type="EMBL" id="CAF2098559.1"/>
    </source>
</evidence>
<evidence type="ECO:0000259" key="2">
    <source>
        <dbReference type="SMART" id="SM00597"/>
    </source>
</evidence>
<dbReference type="InterPro" id="IPR012337">
    <property type="entry name" value="RNaseH-like_sf"/>
</dbReference>
<proteinExistence type="predicted"/>
<organism evidence="3 4">
    <name type="scientific">Rotaria magnacalcarata</name>
    <dbReference type="NCBI Taxonomy" id="392030"/>
    <lineage>
        <taxon>Eukaryota</taxon>
        <taxon>Metazoa</taxon>
        <taxon>Spiralia</taxon>
        <taxon>Gnathifera</taxon>
        <taxon>Rotifera</taxon>
        <taxon>Eurotatoria</taxon>
        <taxon>Bdelloidea</taxon>
        <taxon>Philodinida</taxon>
        <taxon>Philodinidae</taxon>
        <taxon>Rotaria</taxon>
    </lineage>
</organism>
<dbReference type="PANTHER" id="PTHR45749">
    <property type="match status" value="1"/>
</dbReference>
<feature type="non-terminal residue" evidence="3">
    <location>
        <position position="1"/>
    </location>
</feature>
<dbReference type="EMBL" id="CAJNRG010007845">
    <property type="protein sequence ID" value="CAF2098559.1"/>
    <property type="molecule type" value="Genomic_DNA"/>
</dbReference>
<dbReference type="GO" id="GO:0046983">
    <property type="term" value="F:protein dimerization activity"/>
    <property type="evidence" value="ECO:0007669"/>
    <property type="project" value="InterPro"/>
</dbReference>
<reference evidence="3" key="1">
    <citation type="submission" date="2021-02" db="EMBL/GenBank/DDBJ databases">
        <authorList>
            <person name="Nowell W R."/>
        </authorList>
    </citation>
    <scope>NUCLEOTIDE SEQUENCE</scope>
</reference>
<dbReference type="InterPro" id="IPR006580">
    <property type="entry name" value="Znf_TTF"/>
</dbReference>
<feature type="compositionally biased region" description="Low complexity" evidence="1">
    <location>
        <begin position="32"/>
        <end position="47"/>
    </location>
</feature>
<dbReference type="Pfam" id="PF05699">
    <property type="entry name" value="Dimer_Tnp_hAT"/>
    <property type="match status" value="1"/>
</dbReference>
<evidence type="ECO:0000256" key="1">
    <source>
        <dbReference type="SAM" id="MobiDB-lite"/>
    </source>
</evidence>
<name>A0A816U4Q7_9BILA</name>
<feature type="compositionally biased region" description="Low complexity" evidence="1">
    <location>
        <begin position="57"/>
        <end position="94"/>
    </location>
</feature>
<feature type="region of interest" description="Disordered" evidence="1">
    <location>
        <begin position="1"/>
        <end position="151"/>
    </location>
</feature>
<accession>A0A816U4Q7</accession>
<protein>
    <recommendedName>
        <fullName evidence="2">TTF-type domain-containing protein</fullName>
    </recommendedName>
</protein>
<gene>
    <name evidence="3" type="ORF">XDN619_LOCUS18177</name>
</gene>
<feature type="compositionally biased region" description="Low complexity" evidence="1">
    <location>
        <begin position="131"/>
        <end position="141"/>
    </location>
</feature>
<dbReference type="SUPFAM" id="SSF53098">
    <property type="entry name" value="Ribonuclease H-like"/>
    <property type="match status" value="1"/>
</dbReference>
<sequence length="822" mass="92116">KQKNELISSALPFRSLSTTIDRSASASPPPMLGSSSSPLSSDQSLQSEYGRSQSRIPTSPSSAASVTSPTSPSLRASITSPTSPSSAASVTSPSLRASVTSPSLRASVTSPTSPSLRASVTSPTSPSLRAPITSPTSIIDISRSKNEPPNRPWLEYSVIQDKAYCYYCRHYGTSTLRFKNQCNAFLNGFSNWRKALDMNKGFKQHESSEGHLCAAINYRESLLRSNNQASVIDVLEIGRSQKVKRNRERLSKIASTILLCAKQMIPLRGHRENETSNNRGNLLEIFSWSLQTDPIVKSIINSANNANYLSHQVQDELLEIMANQVRRKIAEMISGNFYALMADESRDISGNAQLSIVVRIVSSAKYVLSNNNELVQEYFLGFHVLVCASMGEQDYQCLTEPQHFFIFSASVMSGCQAGVQTILRDNFMPKGIYIHCFAHKLNLVTIDVCQVVSYCAEFYSIISKINTYFTASGVTNAYFKNAQQLLELAILKALYDLIDDGDGRSAEANGLLIALREPLFIVTLFVLHDILGPIKILSNQLQSICLILHIFYETKIDALLFPVFFSGESLDFVKARQLISSIVEQMKNCRDLNKFSSLYSKIVQFSKENQIDISQKPRQRRQNKMPARFNDTIVKSTTGHRNYANNQDPYLDIIYYPLIDSVLIELNHRFSSENIDILMSVLSLCPTNTKFLDFDILKPFALHLDVNPDILINELNVLRPMLKNKMPSNIKDLYCELTAFAQAFPNVILMVQGAMTIPVTSATCERSFSKMKTIKTTLRNTMRDERLSNLCALSIERDFKIDFDSVVEDFSTNHKNRRIMLK</sequence>
<dbReference type="Pfam" id="PF14291">
    <property type="entry name" value="DUF4371"/>
    <property type="match status" value="1"/>
</dbReference>
<feature type="domain" description="TTF-type" evidence="2">
    <location>
        <begin position="143"/>
        <end position="228"/>
    </location>
</feature>
<evidence type="ECO:0000313" key="4">
    <source>
        <dbReference type="Proteomes" id="UP000663887"/>
    </source>
</evidence>
<dbReference type="Proteomes" id="UP000663887">
    <property type="component" value="Unassembled WGS sequence"/>
</dbReference>
<dbReference type="PANTHER" id="PTHR45749:SF37">
    <property type="entry name" value="OS05G0311600 PROTEIN"/>
    <property type="match status" value="1"/>
</dbReference>
<dbReference type="SMART" id="SM00597">
    <property type="entry name" value="ZnF_TTF"/>
    <property type="match status" value="1"/>
</dbReference>
<feature type="compositionally biased region" description="Polar residues" evidence="1">
    <location>
        <begin position="95"/>
        <end position="127"/>
    </location>
</feature>
<dbReference type="AlphaFoldDB" id="A0A816U4Q7"/>
<comment type="caution">
    <text evidence="3">The sequence shown here is derived from an EMBL/GenBank/DDBJ whole genome shotgun (WGS) entry which is preliminary data.</text>
</comment>
<dbReference type="InterPro" id="IPR025398">
    <property type="entry name" value="DUF4371"/>
</dbReference>
<dbReference type="InterPro" id="IPR008906">
    <property type="entry name" value="HATC_C_dom"/>
</dbReference>